<feature type="transmembrane region" description="Helical" evidence="8">
    <location>
        <begin position="217"/>
        <end position="238"/>
    </location>
</feature>
<dbReference type="RefSeq" id="WP_069689613.1">
    <property type="nucleotide sequence ID" value="NZ_CP017147.1"/>
</dbReference>
<evidence type="ECO:0000313" key="10">
    <source>
        <dbReference type="Proteomes" id="UP000094969"/>
    </source>
</evidence>
<dbReference type="STRING" id="1526658.BHK69_07880"/>
<feature type="transmembrane region" description="Helical" evidence="8">
    <location>
        <begin position="92"/>
        <end position="112"/>
    </location>
</feature>
<feature type="transmembrane region" description="Helical" evidence="8">
    <location>
        <begin position="6"/>
        <end position="26"/>
    </location>
</feature>
<feature type="transmembrane region" description="Helical" evidence="8">
    <location>
        <begin position="349"/>
        <end position="368"/>
    </location>
</feature>
<evidence type="ECO:0000313" key="9">
    <source>
        <dbReference type="EMBL" id="AOO80393.1"/>
    </source>
</evidence>
<feature type="transmembrane region" description="Helical" evidence="8">
    <location>
        <begin position="322"/>
        <end position="343"/>
    </location>
</feature>
<keyword evidence="6 8" id="KW-1133">Transmembrane helix</keyword>
<feature type="transmembrane region" description="Helical" evidence="8">
    <location>
        <begin position="283"/>
        <end position="306"/>
    </location>
</feature>
<proteinExistence type="predicted"/>
<gene>
    <name evidence="9" type="ORF">BHK69_07880</name>
</gene>
<accession>A0A1D7TZ43</accession>
<dbReference type="GO" id="GO:0009103">
    <property type="term" value="P:lipopolysaccharide biosynthetic process"/>
    <property type="evidence" value="ECO:0007669"/>
    <property type="project" value="UniProtKB-ARBA"/>
</dbReference>
<keyword evidence="3" id="KW-0328">Glycosyltransferase</keyword>
<evidence type="ECO:0000256" key="7">
    <source>
        <dbReference type="ARBA" id="ARBA00023136"/>
    </source>
</evidence>
<evidence type="ECO:0000256" key="8">
    <source>
        <dbReference type="SAM" id="Phobius"/>
    </source>
</evidence>
<keyword evidence="2" id="KW-1003">Cell membrane</keyword>
<dbReference type="GO" id="GO:0005886">
    <property type="term" value="C:plasma membrane"/>
    <property type="evidence" value="ECO:0007669"/>
    <property type="project" value="UniProtKB-SubCell"/>
</dbReference>
<protein>
    <submittedName>
        <fullName evidence="9">Uncharacterized protein</fullName>
    </submittedName>
</protein>
<dbReference type="GO" id="GO:0016763">
    <property type="term" value="F:pentosyltransferase activity"/>
    <property type="evidence" value="ECO:0007669"/>
    <property type="project" value="TreeGrafter"/>
</dbReference>
<name>A0A1D7TZ43_9HYPH</name>
<evidence type="ECO:0000256" key="6">
    <source>
        <dbReference type="ARBA" id="ARBA00022989"/>
    </source>
</evidence>
<feature type="transmembrane region" description="Helical" evidence="8">
    <location>
        <begin position="375"/>
        <end position="395"/>
    </location>
</feature>
<evidence type="ECO:0000256" key="2">
    <source>
        <dbReference type="ARBA" id="ARBA00022475"/>
    </source>
</evidence>
<dbReference type="AlphaFoldDB" id="A0A1D7TZ43"/>
<comment type="subcellular location">
    <subcellularLocation>
        <location evidence="1">Cell membrane</location>
        <topology evidence="1">Multi-pass membrane protein</topology>
    </subcellularLocation>
</comment>
<feature type="transmembrane region" description="Helical" evidence="8">
    <location>
        <begin position="166"/>
        <end position="183"/>
    </location>
</feature>
<dbReference type="PANTHER" id="PTHR33908">
    <property type="entry name" value="MANNOSYLTRANSFERASE YKCB-RELATED"/>
    <property type="match status" value="1"/>
</dbReference>
<keyword evidence="10" id="KW-1185">Reference proteome</keyword>
<keyword evidence="5 8" id="KW-0812">Transmembrane</keyword>
<reference evidence="9 10" key="1">
    <citation type="journal article" date="2015" name="Antonie Van Leeuwenhoek">
        <title>Bosea vaviloviae sp. nov., a new species of slow-growing rhizobia isolated from nodules of the relict species Vavilovia formosa (Stev.) Fed.</title>
        <authorList>
            <person name="Safronova V.I."/>
            <person name="Kuznetsova I.G."/>
            <person name="Sazanova A.L."/>
            <person name="Kimeklis A.K."/>
            <person name="Belimov A.A."/>
            <person name="Andronov E.E."/>
            <person name="Pinaev A.G."/>
            <person name="Chizhevskaya E.P."/>
            <person name="Pukhaev A.R."/>
            <person name="Popov K.P."/>
            <person name="Willems A."/>
            <person name="Tikhonovich I.A."/>
        </authorList>
    </citation>
    <scope>NUCLEOTIDE SEQUENCE [LARGE SCALE GENOMIC DNA]</scope>
    <source>
        <strain evidence="9 10">Vaf18</strain>
    </source>
</reference>
<keyword evidence="4" id="KW-0808">Transferase</keyword>
<dbReference type="Proteomes" id="UP000094969">
    <property type="component" value="Chromosome"/>
</dbReference>
<dbReference type="GO" id="GO:0010041">
    <property type="term" value="P:response to iron(III) ion"/>
    <property type="evidence" value="ECO:0007669"/>
    <property type="project" value="TreeGrafter"/>
</dbReference>
<sequence length="540" mass="59359">MTTQRINPAVVIVVLGLIGSTFLWVLRDTSVWPWDQAWYGEVALDLAQSRRGNGWEWLRASLAAFGSKPPLLAWVAQFFAPLSRWLGDIEPALLMVNVLAQLATLLLIARICARMGCGVLAQLAGVLAFGGSSLSLGLSHQFLTETLQMLSVAIMLDLIWKVERRAVASTILWGVLIMALAMLVKASSFTFAIPFAVYCIVACLIRTDARQAVRPVGVLLLALAAALICAACVGWYWVNWAPMTQHFRNSTLNDVALAYGNVGTLGSKLSLWVQSLAVALSPWPFIAVVIGGPIILAFAVCLANVVKAPRNQWPLLALDNGFLYAGALIGTIALTVLGLATQINEETRFLSPTLPMIAVLLGWALTVLRWRWLQLLAFIAVACNAVYAVSFAHGYNPLGLQPSVWLKQVDLDTDRKNLLARAVTESCSASRPNRYAIIGVEYPSFNGNSAAFFSAKQQRKTRHRCYYTSLGYAETDLDKALARIDSLDADYLVTFTPDRQRDPDLFNRISGVVVERLSSDPRFTATQDRDSGLMIFHRRR</sequence>
<evidence type="ECO:0000256" key="5">
    <source>
        <dbReference type="ARBA" id="ARBA00022692"/>
    </source>
</evidence>
<evidence type="ECO:0000256" key="4">
    <source>
        <dbReference type="ARBA" id="ARBA00022679"/>
    </source>
</evidence>
<dbReference type="InterPro" id="IPR050297">
    <property type="entry name" value="LipidA_mod_glycosyltrf_83"/>
</dbReference>
<dbReference type="EMBL" id="CP017147">
    <property type="protein sequence ID" value="AOO80393.1"/>
    <property type="molecule type" value="Genomic_DNA"/>
</dbReference>
<keyword evidence="7 8" id="KW-0472">Membrane</keyword>
<dbReference type="KEGG" id="bvv:BHK69_07880"/>
<organism evidence="9 10">
    <name type="scientific">Bosea vaviloviae</name>
    <dbReference type="NCBI Taxonomy" id="1526658"/>
    <lineage>
        <taxon>Bacteria</taxon>
        <taxon>Pseudomonadati</taxon>
        <taxon>Pseudomonadota</taxon>
        <taxon>Alphaproteobacteria</taxon>
        <taxon>Hyphomicrobiales</taxon>
        <taxon>Boseaceae</taxon>
        <taxon>Bosea</taxon>
    </lineage>
</organism>
<feature type="transmembrane region" description="Helical" evidence="8">
    <location>
        <begin position="119"/>
        <end position="136"/>
    </location>
</feature>
<dbReference type="OrthoDB" id="9553962at2"/>
<evidence type="ECO:0000256" key="3">
    <source>
        <dbReference type="ARBA" id="ARBA00022676"/>
    </source>
</evidence>
<evidence type="ECO:0000256" key="1">
    <source>
        <dbReference type="ARBA" id="ARBA00004651"/>
    </source>
</evidence>
<dbReference type="PANTHER" id="PTHR33908:SF3">
    <property type="entry name" value="UNDECAPRENYL PHOSPHATE-ALPHA-4-AMINO-4-DEOXY-L-ARABINOSE ARABINOSYL TRANSFERASE"/>
    <property type="match status" value="1"/>
</dbReference>